<dbReference type="Gene3D" id="3.40.50.300">
    <property type="entry name" value="P-loop containing nucleotide triphosphate hydrolases"/>
    <property type="match status" value="1"/>
</dbReference>
<gene>
    <name evidence="2" type="ORF">M8523_36195</name>
</gene>
<dbReference type="CDD" id="cd02042">
    <property type="entry name" value="ParAB_family"/>
    <property type="match status" value="1"/>
</dbReference>
<dbReference type="InterPro" id="IPR002586">
    <property type="entry name" value="CobQ/CobB/MinD/ParA_Nub-bd_dom"/>
</dbReference>
<reference evidence="2" key="1">
    <citation type="submission" date="2022-05" db="EMBL/GenBank/DDBJ databases">
        <authorList>
            <person name="Pankratov T."/>
        </authorList>
    </citation>
    <scope>NUCLEOTIDE SEQUENCE</scope>
    <source>
        <strain evidence="2">BP6-180914</strain>
    </source>
</reference>
<protein>
    <submittedName>
        <fullName evidence="2">ParA family protein</fullName>
    </submittedName>
</protein>
<dbReference type="PIRSF" id="PIRSF009320">
    <property type="entry name" value="Nuc_binding_HP_1000"/>
    <property type="match status" value="1"/>
</dbReference>
<dbReference type="Proteomes" id="UP001165667">
    <property type="component" value="Unassembled WGS sequence"/>
</dbReference>
<dbReference type="EMBL" id="JAMOIM010000140">
    <property type="protein sequence ID" value="MCW6513270.1"/>
    <property type="molecule type" value="Genomic_DNA"/>
</dbReference>
<dbReference type="InterPro" id="IPR027417">
    <property type="entry name" value="P-loop_NTPase"/>
</dbReference>
<keyword evidence="3" id="KW-1185">Reference proteome</keyword>
<dbReference type="Pfam" id="PF01656">
    <property type="entry name" value="CbiA"/>
    <property type="match status" value="1"/>
</dbReference>
<dbReference type="PANTHER" id="PTHR13696">
    <property type="entry name" value="P-LOOP CONTAINING NUCLEOSIDE TRIPHOSPHATE HYDROLASE"/>
    <property type="match status" value="1"/>
</dbReference>
<dbReference type="AlphaFoldDB" id="A0AA41ZAH1"/>
<sequence length="207" mass="22120">MRTVTLATQKGGSGKSTLAACLAVAAHGDGLRTAVLDSDPQGSLDKWANRRDAEAPHVEKCEPHELDAKIKALRKLGFGLCLIDTAGVQNTAVVPAIQVADLCLVPVKPTLTDLEAAVPTAKQLRDRKKQFAFVMSQCFGNANRLNDVAAALLKHGEVAPANVFQRVDYPDALTGGLGVTEYNPSGAAAKEVRLLWAWLRRVIGEQE</sequence>
<accession>A0AA41ZAH1</accession>
<comment type="caution">
    <text evidence="2">The sequence shown here is derived from an EMBL/GenBank/DDBJ whole genome shotgun (WGS) entry which is preliminary data.</text>
</comment>
<name>A0AA41ZAH1_9HYPH</name>
<evidence type="ECO:0000313" key="3">
    <source>
        <dbReference type="Proteomes" id="UP001165667"/>
    </source>
</evidence>
<dbReference type="PANTHER" id="PTHR13696:SF96">
    <property type="entry name" value="COBQ_COBB_MIND_PARA NUCLEOTIDE BINDING DOMAIN-CONTAINING PROTEIN"/>
    <property type="match status" value="1"/>
</dbReference>
<evidence type="ECO:0000313" key="2">
    <source>
        <dbReference type="EMBL" id="MCW6513270.1"/>
    </source>
</evidence>
<dbReference type="SUPFAM" id="SSF52540">
    <property type="entry name" value="P-loop containing nucleoside triphosphate hydrolases"/>
    <property type="match status" value="1"/>
</dbReference>
<dbReference type="RefSeq" id="WP_282589643.1">
    <property type="nucleotide sequence ID" value="NZ_JAMOIM010000140.1"/>
</dbReference>
<evidence type="ECO:0000259" key="1">
    <source>
        <dbReference type="Pfam" id="PF01656"/>
    </source>
</evidence>
<organism evidence="2 3">
    <name type="scientific">Lichenifustis flavocetrariae</name>
    <dbReference type="NCBI Taxonomy" id="2949735"/>
    <lineage>
        <taxon>Bacteria</taxon>
        <taxon>Pseudomonadati</taxon>
        <taxon>Pseudomonadota</taxon>
        <taxon>Alphaproteobacteria</taxon>
        <taxon>Hyphomicrobiales</taxon>
        <taxon>Lichenihabitantaceae</taxon>
        <taxon>Lichenifustis</taxon>
    </lineage>
</organism>
<proteinExistence type="predicted"/>
<dbReference type="InterPro" id="IPR050678">
    <property type="entry name" value="DNA_Partitioning_ATPase"/>
</dbReference>
<feature type="domain" description="CobQ/CobB/MinD/ParA nucleotide binding" evidence="1">
    <location>
        <begin position="5"/>
        <end position="155"/>
    </location>
</feature>